<dbReference type="GO" id="GO:0005737">
    <property type="term" value="C:cytoplasm"/>
    <property type="evidence" value="ECO:0007669"/>
    <property type="project" value="TreeGrafter"/>
</dbReference>
<evidence type="ECO:0000256" key="1">
    <source>
        <dbReference type="ARBA" id="ARBA00009403"/>
    </source>
</evidence>
<feature type="domain" description="Cystatin" evidence="3">
    <location>
        <begin position="35"/>
        <end position="141"/>
    </location>
</feature>
<evidence type="ECO:0000313" key="5">
    <source>
        <dbReference type="Proteomes" id="UP000314983"/>
    </source>
</evidence>
<name>A0A4W4E192_ELEEL</name>
<dbReference type="Pfam" id="PF00031">
    <property type="entry name" value="Cystatin"/>
    <property type="match status" value="1"/>
</dbReference>
<dbReference type="PANTHER" id="PTHR46186:SF13">
    <property type="entry name" value="SI:BUSM1-57F23.1"/>
    <property type="match status" value="1"/>
</dbReference>
<dbReference type="InterPro" id="IPR000010">
    <property type="entry name" value="Cystatin_dom"/>
</dbReference>
<dbReference type="GO" id="GO:0004869">
    <property type="term" value="F:cysteine-type endopeptidase inhibitor activity"/>
    <property type="evidence" value="ECO:0007669"/>
    <property type="project" value="InterPro"/>
</dbReference>
<gene>
    <name evidence="4" type="primary">si:busm1-57f23.1</name>
</gene>
<dbReference type="GeneID" id="113577627"/>
<feature type="chain" id="PRO_5044307622" description="Cystatin domain-containing protein" evidence="2">
    <location>
        <begin position="21"/>
        <end position="142"/>
    </location>
</feature>
<dbReference type="GeneTree" id="ENSGT00390000009872"/>
<protein>
    <recommendedName>
        <fullName evidence="3">Cystatin domain-containing protein</fullName>
    </recommendedName>
</protein>
<evidence type="ECO:0000313" key="4">
    <source>
        <dbReference type="Ensembl" id="ENSEEEP00000004926.2"/>
    </source>
</evidence>
<reference evidence="4" key="4">
    <citation type="submission" date="2025-08" db="UniProtKB">
        <authorList>
            <consortium name="Ensembl"/>
        </authorList>
    </citation>
    <scope>IDENTIFICATION</scope>
</reference>
<dbReference type="Ensembl" id="ENSEEET00000004993.2">
    <property type="protein sequence ID" value="ENSEEEP00000004926.2"/>
    <property type="gene ID" value="ENSEEEG00000002568.2"/>
</dbReference>
<organism evidence="4 5">
    <name type="scientific">Electrophorus electricus</name>
    <name type="common">Electric eel</name>
    <name type="synonym">Gymnotus electricus</name>
    <dbReference type="NCBI Taxonomy" id="8005"/>
    <lineage>
        <taxon>Eukaryota</taxon>
        <taxon>Metazoa</taxon>
        <taxon>Chordata</taxon>
        <taxon>Craniata</taxon>
        <taxon>Vertebrata</taxon>
        <taxon>Euteleostomi</taxon>
        <taxon>Actinopterygii</taxon>
        <taxon>Neopterygii</taxon>
        <taxon>Teleostei</taxon>
        <taxon>Ostariophysi</taxon>
        <taxon>Gymnotiformes</taxon>
        <taxon>Gymnotoidei</taxon>
        <taxon>Gymnotidae</taxon>
        <taxon>Electrophorus</taxon>
    </lineage>
</organism>
<proteinExistence type="inferred from homology"/>
<dbReference type="SMART" id="SM00043">
    <property type="entry name" value="CY"/>
    <property type="match status" value="1"/>
</dbReference>
<dbReference type="InterPro" id="IPR046350">
    <property type="entry name" value="Cystatin_sf"/>
</dbReference>
<dbReference type="AlphaFoldDB" id="A0A4W4E192"/>
<dbReference type="RefSeq" id="XP_026866187.2">
    <property type="nucleotide sequence ID" value="XM_027010386.2"/>
</dbReference>
<sequence>MGLCVILLLSFISAFHLSHGQQPVEEELIIPRKAQLLGGWSEVNPQRQDVQEAAAKAVEKFNLKSKAKYHFKLLNIISAHTKVTNMINYMIEATIGKTECLKTEPADLAFCALGKKALMCKCEVQFNPRQMKYVAKMVSCKK</sequence>
<feature type="signal peptide" evidence="2">
    <location>
        <begin position="1"/>
        <end position="20"/>
    </location>
</feature>
<dbReference type="Gene3D" id="3.10.450.10">
    <property type="match status" value="1"/>
</dbReference>
<evidence type="ECO:0000256" key="2">
    <source>
        <dbReference type="SAM" id="SignalP"/>
    </source>
</evidence>
<reference evidence="5" key="1">
    <citation type="journal article" date="2014" name="Science">
        <title>Nonhuman genetics. Genomic basis for the convergent evolution of electric organs.</title>
        <authorList>
            <person name="Gallant J.R."/>
            <person name="Traeger L.L."/>
            <person name="Volkening J.D."/>
            <person name="Moffett H."/>
            <person name="Chen P.H."/>
            <person name="Novina C.D."/>
            <person name="Phillips G.N.Jr."/>
            <person name="Anand R."/>
            <person name="Wells G.B."/>
            <person name="Pinch M."/>
            <person name="Guth R."/>
            <person name="Unguez G.A."/>
            <person name="Albert J.S."/>
            <person name="Zakon H.H."/>
            <person name="Samanta M.P."/>
            <person name="Sussman M.R."/>
        </authorList>
    </citation>
    <scope>NUCLEOTIDE SEQUENCE [LARGE SCALE GENOMIC DNA]</scope>
</reference>
<dbReference type="PANTHER" id="PTHR46186">
    <property type="entry name" value="CYSTATIN"/>
    <property type="match status" value="1"/>
</dbReference>
<dbReference type="OMA" id="HLKCRFV"/>
<reference evidence="4" key="3">
    <citation type="submission" date="2020-05" db="EMBL/GenBank/DDBJ databases">
        <title>Electrophorus electricus (electric eel) genome, fEleEle1, primary haplotype.</title>
        <authorList>
            <person name="Myers G."/>
            <person name="Meyer A."/>
            <person name="Fedrigo O."/>
            <person name="Formenti G."/>
            <person name="Rhie A."/>
            <person name="Tracey A."/>
            <person name="Sims Y."/>
            <person name="Jarvis E.D."/>
        </authorList>
    </citation>
    <scope>NUCLEOTIDE SEQUENCE [LARGE SCALE GENOMIC DNA]</scope>
</reference>
<dbReference type="Proteomes" id="UP000314983">
    <property type="component" value="Chromosome 17"/>
</dbReference>
<dbReference type="GO" id="GO:0031982">
    <property type="term" value="C:vesicle"/>
    <property type="evidence" value="ECO:0007669"/>
    <property type="project" value="TreeGrafter"/>
</dbReference>
<dbReference type="KEGG" id="eee:113577627"/>
<dbReference type="GO" id="GO:0005615">
    <property type="term" value="C:extracellular space"/>
    <property type="evidence" value="ECO:0007669"/>
    <property type="project" value="TreeGrafter"/>
</dbReference>
<keyword evidence="2" id="KW-0732">Signal</keyword>
<dbReference type="CDD" id="cd00042">
    <property type="entry name" value="CY"/>
    <property type="match status" value="1"/>
</dbReference>
<reference evidence="5" key="2">
    <citation type="journal article" date="2017" name="Sci. Adv.">
        <title>A tail of two voltages: Proteomic comparison of the three electric organs of the electric eel.</title>
        <authorList>
            <person name="Traeger L.L."/>
            <person name="Sabat G."/>
            <person name="Barrett-Wilt G.A."/>
            <person name="Wells G.B."/>
            <person name="Sussman M.R."/>
        </authorList>
    </citation>
    <scope>NUCLEOTIDE SEQUENCE [LARGE SCALE GENOMIC DNA]</scope>
</reference>
<evidence type="ECO:0000259" key="3">
    <source>
        <dbReference type="SMART" id="SM00043"/>
    </source>
</evidence>
<dbReference type="STRING" id="8005.ENSEEEP00000004926"/>
<comment type="similarity">
    <text evidence="1">Belongs to the cystatin family.</text>
</comment>
<dbReference type="SUPFAM" id="SSF54403">
    <property type="entry name" value="Cystatin/monellin"/>
    <property type="match status" value="1"/>
</dbReference>
<reference evidence="4" key="5">
    <citation type="submission" date="2025-09" db="UniProtKB">
        <authorList>
            <consortium name="Ensembl"/>
        </authorList>
    </citation>
    <scope>IDENTIFICATION</scope>
</reference>
<accession>A0A4W4E192</accession>
<keyword evidence="5" id="KW-1185">Reference proteome</keyword>